<evidence type="ECO:0000313" key="1">
    <source>
        <dbReference type="EMBL" id="PKC05104.1"/>
    </source>
</evidence>
<organism evidence="1 2">
    <name type="scientific">Rhizophagus irregularis</name>
    <dbReference type="NCBI Taxonomy" id="588596"/>
    <lineage>
        <taxon>Eukaryota</taxon>
        <taxon>Fungi</taxon>
        <taxon>Fungi incertae sedis</taxon>
        <taxon>Mucoromycota</taxon>
        <taxon>Glomeromycotina</taxon>
        <taxon>Glomeromycetes</taxon>
        <taxon>Glomerales</taxon>
        <taxon>Glomeraceae</taxon>
        <taxon>Rhizophagus</taxon>
    </lineage>
</organism>
<comment type="caution">
    <text evidence="1">The sequence shown here is derived from an EMBL/GenBank/DDBJ whole genome shotgun (WGS) entry which is preliminary data.</text>
</comment>
<accession>A0A2N0PE52</accession>
<dbReference type="Proteomes" id="UP000232722">
    <property type="component" value="Unassembled WGS sequence"/>
</dbReference>
<reference evidence="1 2" key="2">
    <citation type="submission" date="2017-09" db="EMBL/GenBank/DDBJ databases">
        <title>Extensive intraspecific genome diversity in a model arbuscular mycorrhizal fungus.</title>
        <authorList>
            <person name="Chen E.C."/>
            <person name="Morin E."/>
            <person name="Beaudet D."/>
            <person name="Noel J."/>
            <person name="Ndikumana S."/>
            <person name="Charron P."/>
            <person name="St-Onge C."/>
            <person name="Giorgi J."/>
            <person name="Grigoriev I.V."/>
            <person name="Roux C."/>
            <person name="Martin F.M."/>
            <person name="Corradi N."/>
        </authorList>
    </citation>
    <scope>NUCLEOTIDE SEQUENCE [LARGE SCALE GENOMIC DNA]</scope>
    <source>
        <strain evidence="1 2">A5</strain>
    </source>
</reference>
<sequence>MNAQQMHKELLQRAQQDELREEDKEEDLKFNDNDLEIIHKEKVNNFLKLTKEKLKQHKMKIKLILRLVDFTKECKERKKHLFSLYKILKNLKEILVKYGINSNGIDAICQFLNKSFQLINYYFMNYYTSRWANFIILLSRNIYT</sequence>
<dbReference type="VEuPathDB" id="FungiDB:RhiirA1_477244"/>
<name>A0A2N0PE52_9GLOM</name>
<proteinExistence type="predicted"/>
<dbReference type="AlphaFoldDB" id="A0A2N0PE52"/>
<gene>
    <name evidence="1" type="ORF">RhiirA5_421329</name>
</gene>
<reference evidence="1 2" key="1">
    <citation type="submission" date="2016-04" db="EMBL/GenBank/DDBJ databases">
        <title>Genome analyses suggest a sexual origin of heterokaryosis in a supposedly ancient asexual fungus.</title>
        <authorList>
            <person name="Ropars J."/>
            <person name="Sedzielewska K."/>
            <person name="Noel J."/>
            <person name="Charron P."/>
            <person name="Farinelli L."/>
            <person name="Marton T."/>
            <person name="Kruger M."/>
            <person name="Pelin A."/>
            <person name="Brachmann A."/>
            <person name="Corradi N."/>
        </authorList>
    </citation>
    <scope>NUCLEOTIDE SEQUENCE [LARGE SCALE GENOMIC DNA]</scope>
    <source>
        <strain evidence="1 2">A5</strain>
    </source>
</reference>
<protein>
    <submittedName>
        <fullName evidence="1">Uncharacterized protein</fullName>
    </submittedName>
</protein>
<evidence type="ECO:0000313" key="2">
    <source>
        <dbReference type="Proteomes" id="UP000232722"/>
    </source>
</evidence>
<dbReference type="EMBL" id="LLXJ01000917">
    <property type="protein sequence ID" value="PKC05104.1"/>
    <property type="molecule type" value="Genomic_DNA"/>
</dbReference>